<evidence type="ECO:0000256" key="16">
    <source>
        <dbReference type="SAM" id="Phobius"/>
    </source>
</evidence>
<gene>
    <name evidence="17" type="ORF">E3P90_02464</name>
</gene>
<dbReference type="Proteomes" id="UP000306954">
    <property type="component" value="Unassembled WGS sequence"/>
</dbReference>
<comment type="subcellular location">
    <subcellularLocation>
        <location evidence="1">Membrane</location>
        <topology evidence="1">Multi-pass membrane protein</topology>
    </subcellularLocation>
</comment>
<comment type="pathway">
    <text evidence="2">Lipid metabolism; sphingolipid metabolism.</text>
</comment>
<accession>A0A4T0I862</accession>
<evidence type="ECO:0000256" key="11">
    <source>
        <dbReference type="ARBA" id="ARBA00022989"/>
    </source>
</evidence>
<evidence type="ECO:0000256" key="3">
    <source>
        <dbReference type="ARBA" id="ARBA00004991"/>
    </source>
</evidence>
<keyword evidence="7" id="KW-0808">Transferase</keyword>
<feature type="compositionally biased region" description="Low complexity" evidence="15">
    <location>
        <begin position="11"/>
        <end position="24"/>
    </location>
</feature>
<dbReference type="InterPro" id="IPR052290">
    <property type="entry name" value="Sphingo_C9-MT"/>
</dbReference>
<evidence type="ECO:0000256" key="13">
    <source>
        <dbReference type="ARBA" id="ARBA00023136"/>
    </source>
</evidence>
<proteinExistence type="inferred from homology"/>
<keyword evidence="10" id="KW-0746">Sphingolipid metabolism</keyword>
<feature type="compositionally biased region" description="Basic and acidic residues" evidence="15">
    <location>
        <begin position="1"/>
        <end position="10"/>
    </location>
</feature>
<evidence type="ECO:0000256" key="9">
    <source>
        <dbReference type="ARBA" id="ARBA00022692"/>
    </source>
</evidence>
<comment type="similarity">
    <text evidence="4">Belongs to the CFA/CMAS family.</text>
</comment>
<keyword evidence="9 16" id="KW-0812">Transmembrane</keyword>
<evidence type="ECO:0000256" key="15">
    <source>
        <dbReference type="SAM" id="MobiDB-lite"/>
    </source>
</evidence>
<dbReference type="GO" id="GO:0016020">
    <property type="term" value="C:membrane"/>
    <property type="evidence" value="ECO:0007669"/>
    <property type="project" value="UniProtKB-SubCell"/>
</dbReference>
<dbReference type="AlphaFoldDB" id="A0A4T0I862"/>
<evidence type="ECO:0000256" key="12">
    <source>
        <dbReference type="ARBA" id="ARBA00023098"/>
    </source>
</evidence>
<feature type="transmembrane region" description="Helical" evidence="16">
    <location>
        <begin position="89"/>
        <end position="108"/>
    </location>
</feature>
<evidence type="ECO:0000256" key="6">
    <source>
        <dbReference type="ARBA" id="ARBA00022603"/>
    </source>
</evidence>
<organism evidence="17 18">
    <name type="scientific">Wallemia ichthyophaga</name>
    <dbReference type="NCBI Taxonomy" id="245174"/>
    <lineage>
        <taxon>Eukaryota</taxon>
        <taxon>Fungi</taxon>
        <taxon>Dikarya</taxon>
        <taxon>Basidiomycota</taxon>
        <taxon>Wallemiomycotina</taxon>
        <taxon>Wallemiomycetes</taxon>
        <taxon>Wallemiales</taxon>
        <taxon>Wallemiaceae</taxon>
        <taxon>Wallemia</taxon>
    </lineage>
</organism>
<dbReference type="CDD" id="cd02440">
    <property type="entry name" value="AdoMet_MTases"/>
    <property type="match status" value="1"/>
</dbReference>
<sequence>MAVPVEKEEAAANTQAPTQTTPPNLLSAPPSRFEKPAGVNTTNFPGHANPPLPIEGNGYFSNAQFIALIIAVPYLLKRLIPYFNTGFKTYVFLFILTGPFSAIAYWTVMSTYGPRKNDKVALPNRPIEEYLDIKDPEMKQHFHGHNKINYQQFHDAYFEGKIDVKGDMLDTLEYRHDWATFNFTPKLFKYVVFKMLPDVIFHSQSQDEDQIQDVYDRGDDFYEWFLGPRMVYTSGMVRDTTRAETLEELQDNKLSMVCEKLDLQKGDRMLDVGCGWGTLAAFAAKNFDADVTGITLSKNQAAFGNERIAKNGISSEQARVLNKDYRDIPRNTFNKISCLEMAEHVGIRRYASFLNDIYNLLDDDGVMVFQVAGLRPHWQYEDLVWGLFMNEYIFPGADASCSLGWVVNQLENAGFEVKSIDVLGVHYSVTILRWYNNWIANKDKVIEKYGEKWFRIWTFFLASSIIIARNGGSSVFQITVHKNLNATRRVDGIASHHAPMNRFKPSYASVASE</sequence>
<evidence type="ECO:0000313" key="18">
    <source>
        <dbReference type="Proteomes" id="UP000306954"/>
    </source>
</evidence>
<dbReference type="PANTHER" id="PTHR45197">
    <property type="entry name" value="SYNTHASE, PUTATIVE (AFU_ORTHOLOGUE AFUA_7G04190)-RELATED"/>
    <property type="match status" value="1"/>
</dbReference>
<evidence type="ECO:0000256" key="2">
    <source>
        <dbReference type="ARBA" id="ARBA00004760"/>
    </source>
</evidence>
<dbReference type="EC" id="2.1.1.317" evidence="14"/>
<dbReference type="GO" id="GO:0006665">
    <property type="term" value="P:sphingolipid metabolic process"/>
    <property type="evidence" value="ECO:0007669"/>
    <property type="project" value="UniProtKB-KW"/>
</dbReference>
<dbReference type="SUPFAM" id="SSF53335">
    <property type="entry name" value="S-adenosyl-L-methionine-dependent methyltransferases"/>
    <property type="match status" value="1"/>
</dbReference>
<evidence type="ECO:0000313" key="17">
    <source>
        <dbReference type="EMBL" id="TIB11364.1"/>
    </source>
</evidence>
<feature type="transmembrane region" description="Helical" evidence="16">
    <location>
        <begin position="59"/>
        <end position="77"/>
    </location>
</feature>
<feature type="region of interest" description="Disordered" evidence="15">
    <location>
        <begin position="1"/>
        <end position="46"/>
    </location>
</feature>
<protein>
    <recommendedName>
        <fullName evidence="14">sphingolipid C(9)-methyltransferase</fullName>
        <ecNumber evidence="14">2.1.1.317</ecNumber>
    </recommendedName>
</protein>
<evidence type="ECO:0000256" key="10">
    <source>
        <dbReference type="ARBA" id="ARBA00022919"/>
    </source>
</evidence>
<evidence type="ECO:0000256" key="14">
    <source>
        <dbReference type="ARBA" id="ARBA00039020"/>
    </source>
</evidence>
<dbReference type="GO" id="GO:0032259">
    <property type="term" value="P:methylation"/>
    <property type="evidence" value="ECO:0007669"/>
    <property type="project" value="UniProtKB-KW"/>
</dbReference>
<evidence type="ECO:0000256" key="8">
    <source>
        <dbReference type="ARBA" id="ARBA00022691"/>
    </source>
</evidence>
<comment type="caution">
    <text evidence="17">The sequence shown here is derived from an EMBL/GenBank/DDBJ whole genome shotgun (WGS) entry which is preliminary data.</text>
</comment>
<keyword evidence="5" id="KW-0444">Lipid biosynthesis</keyword>
<dbReference type="Gene3D" id="3.40.50.150">
    <property type="entry name" value="Vaccinia Virus protein VP39"/>
    <property type="match status" value="1"/>
</dbReference>
<comment type="pathway">
    <text evidence="3">Sphingolipid metabolism.</text>
</comment>
<dbReference type="GO" id="GO:0008168">
    <property type="term" value="F:methyltransferase activity"/>
    <property type="evidence" value="ECO:0007669"/>
    <property type="project" value="UniProtKB-KW"/>
</dbReference>
<dbReference type="Pfam" id="PF02353">
    <property type="entry name" value="CMAS"/>
    <property type="match status" value="1"/>
</dbReference>
<evidence type="ECO:0000256" key="5">
    <source>
        <dbReference type="ARBA" id="ARBA00022516"/>
    </source>
</evidence>
<keyword evidence="11 16" id="KW-1133">Transmembrane helix</keyword>
<dbReference type="PANTHER" id="PTHR45197:SF1">
    <property type="entry name" value="SPHINGOLIPID C9-METHYLTRANSFERASE A-RELATED"/>
    <property type="match status" value="1"/>
</dbReference>
<dbReference type="InterPro" id="IPR029063">
    <property type="entry name" value="SAM-dependent_MTases_sf"/>
</dbReference>
<evidence type="ECO:0000256" key="7">
    <source>
        <dbReference type="ARBA" id="ARBA00022679"/>
    </source>
</evidence>
<keyword evidence="8" id="KW-0949">S-adenosyl-L-methionine</keyword>
<dbReference type="OMA" id="GFKTWLF"/>
<evidence type="ECO:0000256" key="1">
    <source>
        <dbReference type="ARBA" id="ARBA00004141"/>
    </source>
</evidence>
<reference evidence="17 18" key="1">
    <citation type="submission" date="2019-03" db="EMBL/GenBank/DDBJ databases">
        <title>Sequencing 23 genomes of Wallemia ichthyophaga.</title>
        <authorList>
            <person name="Gostincar C."/>
        </authorList>
    </citation>
    <scope>NUCLEOTIDE SEQUENCE [LARGE SCALE GENOMIC DNA]</scope>
    <source>
        <strain evidence="17 18">EXF-8621</strain>
    </source>
</reference>
<dbReference type="OrthoDB" id="412182at2759"/>
<keyword evidence="6" id="KW-0489">Methyltransferase</keyword>
<keyword evidence="13 16" id="KW-0472">Membrane</keyword>
<evidence type="ECO:0000256" key="4">
    <source>
        <dbReference type="ARBA" id="ARBA00010815"/>
    </source>
</evidence>
<dbReference type="EMBL" id="SPOF01000024">
    <property type="protein sequence ID" value="TIB11364.1"/>
    <property type="molecule type" value="Genomic_DNA"/>
</dbReference>
<keyword evidence="12" id="KW-0443">Lipid metabolism</keyword>
<name>A0A4T0I862_WALIC</name>